<dbReference type="InterPro" id="IPR027961">
    <property type="entry name" value="DUF4442"/>
</dbReference>
<evidence type="ECO:0000313" key="1">
    <source>
        <dbReference type="EMBL" id="EGY52788.1"/>
    </source>
</evidence>
<reference evidence="1 2" key="1">
    <citation type="submission" date="2011-05" db="EMBL/GenBank/DDBJ databases">
        <authorList>
            <person name="Muzny D."/>
            <person name="Qin X."/>
            <person name="Deng J."/>
            <person name="Jiang H."/>
            <person name="Liu Y."/>
            <person name="Qu J."/>
            <person name="Song X.-Z."/>
            <person name="Zhang L."/>
            <person name="Thornton R."/>
            <person name="Coyle M."/>
            <person name="Francisco L."/>
            <person name="Jackson L."/>
            <person name="Javaid M."/>
            <person name="Korchina V."/>
            <person name="Kovar C."/>
            <person name="Mata R."/>
            <person name="Mathew T."/>
            <person name="Ngo R."/>
            <person name="Nguyen L."/>
            <person name="Nguyen N."/>
            <person name="Okwuonu G."/>
            <person name="Ongeri F."/>
            <person name="Pham C."/>
            <person name="Simmons D."/>
            <person name="Wilczek-Boney K."/>
            <person name="Hale W."/>
            <person name="Jakkamsetti A."/>
            <person name="Pham P."/>
            <person name="Ruth R."/>
            <person name="San Lucas F."/>
            <person name="Warren J."/>
            <person name="Zhang J."/>
            <person name="Zhao Z."/>
            <person name="Zhou C."/>
            <person name="Zhu D."/>
            <person name="Lee S."/>
            <person name="Bess C."/>
            <person name="Blankenburg K."/>
            <person name="Forbes L."/>
            <person name="Fu Q."/>
            <person name="Gubbala S."/>
            <person name="Hirani K."/>
            <person name="Jayaseelan J.C."/>
            <person name="Lara F."/>
            <person name="Munidasa M."/>
            <person name="Palculict T."/>
            <person name="Patil S."/>
            <person name="Pu L.-L."/>
            <person name="Saada N."/>
            <person name="Tang L."/>
            <person name="Weissenberger G."/>
            <person name="Zhu Y."/>
            <person name="Hemphill L."/>
            <person name="Shang Y."/>
            <person name="Youmans B."/>
            <person name="Ayvaz T."/>
            <person name="Ross M."/>
            <person name="Santibanez J."/>
            <person name="Aqrawi P."/>
            <person name="Gross S."/>
            <person name="Joshi V."/>
            <person name="Fowler G."/>
            <person name="Nazareth L."/>
            <person name="Reid J."/>
            <person name="Worley K."/>
            <person name="Petrosino J."/>
            <person name="Highlander S."/>
            <person name="Gibbs R."/>
        </authorList>
    </citation>
    <scope>NUCLEOTIDE SEQUENCE [LARGE SCALE GENOMIC DNA]</scope>
    <source>
        <strain evidence="1 2">871</strain>
    </source>
</reference>
<dbReference type="EMBL" id="AGAY01000034">
    <property type="protein sequence ID" value="EGY52788.1"/>
    <property type="molecule type" value="Genomic_DNA"/>
</dbReference>
<name>G4CH78_9NEIS</name>
<dbReference type="HOGENOM" id="CLU_116159_0_0_4"/>
<protein>
    <recommendedName>
        <fullName evidence="3">Tetrameric acyl-CoA thioesterase</fullName>
    </recommendedName>
</protein>
<dbReference type="AlphaFoldDB" id="G4CH78"/>
<dbReference type="Gene3D" id="3.10.129.10">
    <property type="entry name" value="Hotdog Thioesterase"/>
    <property type="match status" value="1"/>
</dbReference>
<keyword evidence="2" id="KW-1185">Reference proteome</keyword>
<accession>G4CH78</accession>
<dbReference type="Proteomes" id="UP000003019">
    <property type="component" value="Unassembled WGS sequence"/>
</dbReference>
<gene>
    <name evidence="1" type="ORF">HMPREF9371_0967</name>
</gene>
<dbReference type="Pfam" id="PF14539">
    <property type="entry name" value="DUF4442"/>
    <property type="match status" value="1"/>
</dbReference>
<dbReference type="InterPro" id="IPR029069">
    <property type="entry name" value="HotDog_dom_sf"/>
</dbReference>
<evidence type="ECO:0008006" key="3">
    <source>
        <dbReference type="Google" id="ProtNLM"/>
    </source>
</evidence>
<dbReference type="PATRIC" id="fig|1032488.3.peg.903"/>
<sequence length="189" mass="21835">MLRYRFRRSESGISIFTLPPTDFQVARHMKMTPRTMKLAMNLWPPFLFTGIRVTDMSRNWRSARIELRQKWWNRNYVGTHFGGSLFAMTDPFWMLLILHALPRGYIVWDKAAEIEFVKPGRGTVAVEFRLDDAVLAELLARAADGGKVLHWFENEVIDSQGEVVARVRKQVYLRRKQNGSAPPAEKAAA</sequence>
<evidence type="ECO:0000313" key="2">
    <source>
        <dbReference type="Proteomes" id="UP000003019"/>
    </source>
</evidence>
<dbReference type="SUPFAM" id="SSF54637">
    <property type="entry name" value="Thioesterase/thiol ester dehydrase-isomerase"/>
    <property type="match status" value="1"/>
</dbReference>
<proteinExistence type="predicted"/>
<dbReference type="STRING" id="1032488.HMPREF9371_0967"/>
<comment type="caution">
    <text evidence="1">The sequence shown here is derived from an EMBL/GenBank/DDBJ whole genome shotgun (WGS) entry which is preliminary data.</text>
</comment>
<organism evidence="1 2">
    <name type="scientific">Neisseria shayeganii 871</name>
    <dbReference type="NCBI Taxonomy" id="1032488"/>
    <lineage>
        <taxon>Bacteria</taxon>
        <taxon>Pseudomonadati</taxon>
        <taxon>Pseudomonadota</taxon>
        <taxon>Betaproteobacteria</taxon>
        <taxon>Neisseriales</taxon>
        <taxon>Neisseriaceae</taxon>
        <taxon>Neisseria</taxon>
    </lineage>
</organism>